<dbReference type="HOGENOM" id="CLU_699568_0_0_4"/>
<organism evidence="2 3">
    <name type="scientific">Caballeronia insecticola</name>
    <dbReference type="NCBI Taxonomy" id="758793"/>
    <lineage>
        <taxon>Bacteria</taxon>
        <taxon>Pseudomonadati</taxon>
        <taxon>Pseudomonadota</taxon>
        <taxon>Betaproteobacteria</taxon>
        <taxon>Burkholderiales</taxon>
        <taxon>Burkholderiaceae</taxon>
        <taxon>Caballeronia</taxon>
    </lineage>
</organism>
<dbReference type="EMBL" id="AP013060">
    <property type="protein sequence ID" value="BAN26919.1"/>
    <property type="molecule type" value="Genomic_DNA"/>
</dbReference>
<feature type="transmembrane region" description="Helical" evidence="1">
    <location>
        <begin position="281"/>
        <end position="303"/>
    </location>
</feature>
<dbReference type="OrthoDB" id="8744808at2"/>
<evidence type="ECO:0000313" key="3">
    <source>
        <dbReference type="Proteomes" id="UP000013966"/>
    </source>
</evidence>
<feature type="transmembrane region" description="Helical" evidence="1">
    <location>
        <begin position="114"/>
        <end position="134"/>
    </location>
</feature>
<dbReference type="RefSeq" id="WP_016347628.1">
    <property type="nucleotide sequence ID" value="NC_021288.1"/>
</dbReference>
<keyword evidence="1" id="KW-0472">Membrane</keyword>
<reference evidence="2 3" key="2">
    <citation type="journal article" date="2018" name="Int. J. Syst. Evol. Microbiol.">
        <title>Burkholderia insecticola sp. nov., a gut symbiotic bacterium of the bean bug Riptortus pedestris.</title>
        <authorList>
            <person name="Takeshita K."/>
            <person name="Tamaki H."/>
            <person name="Ohbayashi T."/>
            <person name="Meng X.-Y."/>
            <person name="Sone T."/>
            <person name="Mitani Y."/>
            <person name="Peeters C."/>
            <person name="Kikuchi Y."/>
            <person name="Vandamme P."/>
        </authorList>
    </citation>
    <scope>NUCLEOTIDE SEQUENCE [LARGE SCALE GENOMIC DNA]</scope>
    <source>
        <strain evidence="2">RPE64</strain>
    </source>
</reference>
<gene>
    <name evidence="2" type="ORF">BRPE64_CCDS08360</name>
</gene>
<feature type="transmembrane region" description="Helical" evidence="1">
    <location>
        <begin position="146"/>
        <end position="163"/>
    </location>
</feature>
<feature type="transmembrane region" description="Helical" evidence="1">
    <location>
        <begin position="315"/>
        <end position="333"/>
    </location>
</feature>
<accession>R4WQQ1</accession>
<keyword evidence="3" id="KW-1185">Reference proteome</keyword>
<protein>
    <recommendedName>
        <fullName evidence="4">Transmembrane protein</fullName>
    </recommendedName>
</protein>
<evidence type="ECO:0000256" key="1">
    <source>
        <dbReference type="SAM" id="Phobius"/>
    </source>
</evidence>
<evidence type="ECO:0008006" key="4">
    <source>
        <dbReference type="Google" id="ProtNLM"/>
    </source>
</evidence>
<feature type="transmembrane region" description="Helical" evidence="1">
    <location>
        <begin position="12"/>
        <end position="32"/>
    </location>
</feature>
<dbReference type="AlphaFoldDB" id="R4WQQ1"/>
<dbReference type="PATRIC" id="fig|758793.3.peg.5140"/>
<name>R4WQQ1_9BURK</name>
<reference evidence="2 3" key="1">
    <citation type="journal article" date="2013" name="Genome Announc.">
        <title>Complete Genome Sequence of Burkholderia sp. Strain RPE64, Bacterial Symbiont of the Bean Bug Riptortus pedestris.</title>
        <authorList>
            <person name="Shibata T.F."/>
            <person name="Maeda T."/>
            <person name="Nikoh N."/>
            <person name="Yamaguchi K."/>
            <person name="Oshima K."/>
            <person name="Hattori M."/>
            <person name="Nishiyama T."/>
            <person name="Hasebe M."/>
            <person name="Fukatsu T."/>
            <person name="Kikuchi Y."/>
            <person name="Shigenobu S."/>
        </authorList>
    </citation>
    <scope>NUCLEOTIDE SEQUENCE [LARGE SCALE GENOMIC DNA]</scope>
</reference>
<dbReference type="Proteomes" id="UP000013966">
    <property type="component" value="Chromosome 3"/>
</dbReference>
<sequence length="394" mass="44128">MPHASVARRGARWLLLVVTYYMVAAAAFHGYFAKWQFRDDIPGITLPSMLDGTAARPFVYRQLLPAIANEVDHVLPQKLRTVAMTALFADDRARGPIAKFYPGARDARDPAYTLRYYMVFYMSFAALFLALFAMRAVCLALKSGDAAATLAPMVVALALPLVLTEGGYFYDFPELLFMALAVWMAIEGRVLWLLVLTVIATLNKEPFLFFTLTLYPFLRANFSLRKTLTLHAIMLALAATVNVLIKMRYAHNDGGVVEYHLLDNFAFFIHPMSYLRFEANYGVITAKGFNVIIIAIAVLLLRSGWSRLPEVMRRHVWIAVVVNVPLFLLFGFHDELRNLSMLLLGMLMIVNTNISTWLEPREVTARVREPAGSAVPVRSTALGGTDEPGLVRSD</sequence>
<dbReference type="KEGG" id="buo:BRPE64_CCDS08360"/>
<feature type="transmembrane region" description="Helical" evidence="1">
    <location>
        <begin position="228"/>
        <end position="245"/>
    </location>
</feature>
<dbReference type="STRING" id="758793.BRPE64_CCDS08360"/>
<keyword evidence="1" id="KW-0812">Transmembrane</keyword>
<proteinExistence type="predicted"/>
<keyword evidence="1" id="KW-1133">Transmembrane helix</keyword>
<evidence type="ECO:0000313" key="2">
    <source>
        <dbReference type="EMBL" id="BAN26919.1"/>
    </source>
</evidence>